<organism evidence="2">
    <name type="scientific">Tanacetum cinerariifolium</name>
    <name type="common">Dalmatian daisy</name>
    <name type="synonym">Chrysanthemum cinerariifolium</name>
    <dbReference type="NCBI Taxonomy" id="118510"/>
    <lineage>
        <taxon>Eukaryota</taxon>
        <taxon>Viridiplantae</taxon>
        <taxon>Streptophyta</taxon>
        <taxon>Embryophyta</taxon>
        <taxon>Tracheophyta</taxon>
        <taxon>Spermatophyta</taxon>
        <taxon>Magnoliopsida</taxon>
        <taxon>eudicotyledons</taxon>
        <taxon>Gunneridae</taxon>
        <taxon>Pentapetalae</taxon>
        <taxon>asterids</taxon>
        <taxon>campanulids</taxon>
        <taxon>Asterales</taxon>
        <taxon>Asteraceae</taxon>
        <taxon>Asteroideae</taxon>
        <taxon>Anthemideae</taxon>
        <taxon>Anthemidinae</taxon>
        <taxon>Tanacetum</taxon>
    </lineage>
</organism>
<sequence length="92" mass="10127">QHREHQIAAQQRRQREADGPGDHRRNQVPAALAVFIATAPHQQHRDDGAHVRQAGQQADVQRVGHPGVAYQRGQPEGDCVLAHDHAEIDAGQ</sequence>
<feature type="non-terminal residue" evidence="2">
    <location>
        <position position="1"/>
    </location>
</feature>
<protein>
    <submittedName>
        <fullName evidence="2">Uncharacterized protein</fullName>
    </submittedName>
</protein>
<proteinExistence type="predicted"/>
<evidence type="ECO:0000256" key="1">
    <source>
        <dbReference type="SAM" id="MobiDB-lite"/>
    </source>
</evidence>
<dbReference type="AlphaFoldDB" id="A0A699WNU8"/>
<comment type="caution">
    <text evidence="2">The sequence shown here is derived from an EMBL/GenBank/DDBJ whole genome shotgun (WGS) entry which is preliminary data.</text>
</comment>
<dbReference type="EMBL" id="BKCJ011730784">
    <property type="protein sequence ID" value="GFD48833.1"/>
    <property type="molecule type" value="Genomic_DNA"/>
</dbReference>
<accession>A0A699WNU8</accession>
<evidence type="ECO:0000313" key="2">
    <source>
        <dbReference type="EMBL" id="GFD48833.1"/>
    </source>
</evidence>
<gene>
    <name evidence="2" type="ORF">Tci_920802</name>
</gene>
<reference evidence="2" key="1">
    <citation type="journal article" date="2019" name="Sci. Rep.">
        <title>Draft genome of Tanacetum cinerariifolium, the natural source of mosquito coil.</title>
        <authorList>
            <person name="Yamashiro T."/>
            <person name="Shiraishi A."/>
            <person name="Satake H."/>
            <person name="Nakayama K."/>
        </authorList>
    </citation>
    <scope>NUCLEOTIDE SEQUENCE</scope>
</reference>
<name>A0A699WNU8_TANCI</name>
<feature type="compositionally biased region" description="Basic and acidic residues" evidence="1">
    <location>
        <begin position="13"/>
        <end position="25"/>
    </location>
</feature>
<feature type="region of interest" description="Disordered" evidence="1">
    <location>
        <begin position="1"/>
        <end position="27"/>
    </location>
</feature>